<dbReference type="AlphaFoldDB" id="A0AB32W1L7"/>
<evidence type="ECO:0000313" key="3">
    <source>
        <dbReference type="Proteomes" id="UP000694886"/>
    </source>
</evidence>
<dbReference type="Pfam" id="PF01459">
    <property type="entry name" value="Porin_3"/>
    <property type="match status" value="1"/>
</dbReference>
<evidence type="ECO:0000256" key="2">
    <source>
        <dbReference type="SAM" id="MobiDB-lite"/>
    </source>
</evidence>
<dbReference type="GO" id="GO:0005741">
    <property type="term" value="C:mitochondrial outer membrane"/>
    <property type="evidence" value="ECO:0007669"/>
    <property type="project" value="InterPro"/>
</dbReference>
<evidence type="ECO:0000313" key="4">
    <source>
        <dbReference type="RefSeq" id="XP_017971505.1"/>
    </source>
</evidence>
<dbReference type="Proteomes" id="UP000694886">
    <property type="component" value="Chromosome 2"/>
</dbReference>
<dbReference type="PANTHER" id="PTHR11743">
    <property type="entry name" value="VOLTAGE-DEPENDENT ANION-SELECTIVE CHANNEL"/>
    <property type="match status" value="1"/>
</dbReference>
<dbReference type="RefSeq" id="XP_017971505.1">
    <property type="nucleotide sequence ID" value="XM_018116016.1"/>
</dbReference>
<protein>
    <submittedName>
        <fullName evidence="4">Mitochondrial outer membrane protein porin 2</fullName>
    </submittedName>
</protein>
<feature type="compositionally biased region" description="Basic residues" evidence="2">
    <location>
        <begin position="1"/>
        <end position="17"/>
    </location>
</feature>
<dbReference type="CDD" id="cd07306">
    <property type="entry name" value="Porin3_VDAC"/>
    <property type="match status" value="1"/>
</dbReference>
<dbReference type="PANTHER" id="PTHR11743:SF59">
    <property type="entry name" value="MITOCHONDRIAL OUTER MEMBRANE PROTEIN PORIN 2-LIKE ISOFORM X1"/>
    <property type="match status" value="1"/>
</dbReference>
<feature type="region of interest" description="Disordered" evidence="2">
    <location>
        <begin position="1"/>
        <end position="30"/>
    </location>
</feature>
<dbReference type="InterPro" id="IPR001925">
    <property type="entry name" value="Porin_Euk"/>
</dbReference>
<comment type="similarity">
    <text evidence="1">Belongs to the eukaryotic mitochondrial porin (TC 1.B.8.1) family.</text>
</comment>
<dbReference type="GeneID" id="18608089"/>
<dbReference type="InterPro" id="IPR023614">
    <property type="entry name" value="Porin_dom_sf"/>
</dbReference>
<dbReference type="KEGG" id="tcc:18608089"/>
<dbReference type="Gene3D" id="2.40.160.10">
    <property type="entry name" value="Porin"/>
    <property type="match status" value="1"/>
</dbReference>
<organism evidence="3 4">
    <name type="scientific">Theobroma cacao</name>
    <name type="common">Cacao</name>
    <name type="synonym">Cocoa</name>
    <dbReference type="NCBI Taxonomy" id="3641"/>
    <lineage>
        <taxon>Eukaryota</taxon>
        <taxon>Viridiplantae</taxon>
        <taxon>Streptophyta</taxon>
        <taxon>Embryophyta</taxon>
        <taxon>Tracheophyta</taxon>
        <taxon>Spermatophyta</taxon>
        <taxon>Magnoliopsida</taxon>
        <taxon>eudicotyledons</taxon>
        <taxon>Gunneridae</taxon>
        <taxon>Pentapetalae</taxon>
        <taxon>rosids</taxon>
        <taxon>malvids</taxon>
        <taxon>Malvales</taxon>
        <taxon>Malvaceae</taxon>
        <taxon>Byttnerioideae</taxon>
        <taxon>Theobroma</taxon>
    </lineage>
</organism>
<proteinExistence type="inferred from homology"/>
<accession>A0AB32W1L7</accession>
<dbReference type="GO" id="GO:0008308">
    <property type="term" value="F:voltage-gated monoatomic anion channel activity"/>
    <property type="evidence" value="ECO:0007669"/>
    <property type="project" value="InterPro"/>
</dbReference>
<reference evidence="4" key="2">
    <citation type="submission" date="2025-08" db="UniProtKB">
        <authorList>
            <consortium name="RefSeq"/>
        </authorList>
    </citation>
    <scope>IDENTIFICATION</scope>
</reference>
<gene>
    <name evidence="4" type="primary">LOC18608089</name>
</gene>
<name>A0AB32W1L7_THECC</name>
<dbReference type="Gramene" id="Tc02v2_t009550.1">
    <property type="protein sequence ID" value="Tc02v2_p009550.1"/>
    <property type="gene ID" value="Tc02v2_g009550"/>
</dbReference>
<dbReference type="InterPro" id="IPR027246">
    <property type="entry name" value="Porin_Euk/Tom40"/>
</dbReference>
<sequence length="300" mass="32690">MGKSHQRKKKRKNTSKRQKQEPGPRPFSDYGKIANGLLTKGYSQDQRLSISTRSSNGVILTSTAARPGRRSSPTTQIAASYKYGNASIDVNIDAKPSFSTTLTLGGKVLPSTYAKASLKFPDYNFSKLNLKFQHFFRNAALYISVDLNQSPVVMLSASIGTASIAFGMEAKYKAASHSFTQCDAGISVTKPSCDASIILAERGDLLRLAYVHHFGHLRKISAVAEVTRRLSKNKNTFAVGGSCIVDHLTTVKAKLNNQGKLQALLRHMINPNSWLTISGEFDTKALDKKPGIGLALALRL</sequence>
<reference evidence="3" key="1">
    <citation type="journal article" date="1997" name="Nucleic Acids Res.">
        <title>tRNAscan-SE: a program for improved detection of transfer RNA genes in genomic sequence.</title>
        <authorList>
            <person name="Lowe T.M."/>
            <person name="Eddy S.R."/>
        </authorList>
    </citation>
    <scope>NUCLEOTIDE SEQUENCE [LARGE SCALE GENOMIC DNA]</scope>
    <source>
        <strain evidence="3">r\B97-61/B2</strain>
    </source>
</reference>
<evidence type="ECO:0000256" key="1">
    <source>
        <dbReference type="ARBA" id="ARBA00009624"/>
    </source>
</evidence>